<keyword evidence="1" id="KW-0812">Transmembrane</keyword>
<accession>A0A7L7KSE4</accession>
<evidence type="ECO:0000256" key="1">
    <source>
        <dbReference type="SAM" id="Phobius"/>
    </source>
</evidence>
<protein>
    <recommendedName>
        <fullName evidence="4">DUF1304 domain-containing protein</fullName>
    </recommendedName>
</protein>
<sequence length="119" mass="13012">MILSIIGASLTILWGISHLFPTKSVVKDFGDISEDNKNIVYMEWINEGVTLISLGALVILSIIITGNVVSYLNIFVIIVLAVLAIISLFTGFRINFIPFKLCPVIFTVSAVLLLLGIFV</sequence>
<organism evidence="2 3">
    <name type="scientific">Candidatus Xianfuyuplasma coldseepsis</name>
    <dbReference type="NCBI Taxonomy" id="2782163"/>
    <lineage>
        <taxon>Bacteria</taxon>
        <taxon>Bacillati</taxon>
        <taxon>Mycoplasmatota</taxon>
        <taxon>Mollicutes</taxon>
        <taxon>Candidatus Izemoplasmatales</taxon>
        <taxon>Candidatus Izemoplasmataceae</taxon>
        <taxon>Candidatus Xianfuyuplasma</taxon>
    </lineage>
</organism>
<evidence type="ECO:0000313" key="2">
    <source>
        <dbReference type="EMBL" id="QMS85740.1"/>
    </source>
</evidence>
<keyword evidence="3" id="KW-1185">Reference proteome</keyword>
<evidence type="ECO:0008006" key="4">
    <source>
        <dbReference type="Google" id="ProtNLM"/>
    </source>
</evidence>
<dbReference type="KEGG" id="xcl:G4Z02_08285"/>
<keyword evidence="1" id="KW-0472">Membrane</keyword>
<dbReference type="AlphaFoldDB" id="A0A7L7KSE4"/>
<keyword evidence="1" id="KW-1133">Transmembrane helix</keyword>
<name>A0A7L7KSE4_9MOLU</name>
<reference evidence="2 3" key="1">
    <citation type="submission" date="2020-02" db="EMBL/GenBank/DDBJ databases">
        <authorList>
            <person name="Zheng R.K."/>
            <person name="Sun C.M."/>
        </authorList>
    </citation>
    <scope>NUCLEOTIDE SEQUENCE [LARGE SCALE GENOMIC DNA]</scope>
    <source>
        <strain evidence="3">zrk13</strain>
    </source>
</reference>
<gene>
    <name evidence="2" type="ORF">G4Z02_08285</name>
</gene>
<feature type="transmembrane region" description="Helical" evidence="1">
    <location>
        <begin position="96"/>
        <end position="118"/>
    </location>
</feature>
<dbReference type="EMBL" id="CP048914">
    <property type="protein sequence ID" value="QMS85740.1"/>
    <property type="molecule type" value="Genomic_DNA"/>
</dbReference>
<dbReference type="Proteomes" id="UP000514720">
    <property type="component" value="Chromosome"/>
</dbReference>
<feature type="transmembrane region" description="Helical" evidence="1">
    <location>
        <begin position="71"/>
        <end position="90"/>
    </location>
</feature>
<evidence type="ECO:0000313" key="3">
    <source>
        <dbReference type="Proteomes" id="UP000514720"/>
    </source>
</evidence>
<proteinExistence type="predicted"/>
<feature type="transmembrane region" description="Helical" evidence="1">
    <location>
        <begin position="43"/>
        <end position="64"/>
    </location>
</feature>
<dbReference type="RefSeq" id="WP_258877549.1">
    <property type="nucleotide sequence ID" value="NZ_CP048914.1"/>
</dbReference>